<evidence type="ECO:0000313" key="1">
    <source>
        <dbReference type="EMBL" id="PTD01249.1"/>
    </source>
</evidence>
<organism evidence="1 2">
    <name type="scientific">Fusarium culmorum</name>
    <dbReference type="NCBI Taxonomy" id="5516"/>
    <lineage>
        <taxon>Eukaryota</taxon>
        <taxon>Fungi</taxon>
        <taxon>Dikarya</taxon>
        <taxon>Ascomycota</taxon>
        <taxon>Pezizomycotina</taxon>
        <taxon>Sordariomycetes</taxon>
        <taxon>Hypocreomycetidae</taxon>
        <taxon>Hypocreales</taxon>
        <taxon>Nectriaceae</taxon>
        <taxon>Fusarium</taxon>
    </lineage>
</organism>
<protein>
    <submittedName>
        <fullName evidence="1">Uncharacterized protein</fullName>
    </submittedName>
</protein>
<sequence>MKTRRQIGQVSAQEVTQEAKRKHRAYIQTNLITAYIDDMRRRHAQAVAKIDIATEAKKESDEVLRVYRAKRESADKVVQAKTDEVTILTDHLAVFSSDYQRRHSGIGMERDKLDNAKILATQGLNVVMLVAGRQYVEAAKQAQYSRIQESGALGRIIETDLTDQHKREGDAAWAREEANRLVQLIGRVERAQKAEEEKMRSLTKLVDMQNLLEQARKGYEVSERETEQVQYDIEDDWDSSLSALGSFGIPDFNGTD</sequence>
<gene>
    <name evidence="1" type="ORF">FCULG_00012672</name>
</gene>
<dbReference type="EMBL" id="PVEM01000031">
    <property type="protein sequence ID" value="PTD01249.1"/>
    <property type="molecule type" value="Genomic_DNA"/>
</dbReference>
<evidence type="ECO:0000313" key="2">
    <source>
        <dbReference type="Proteomes" id="UP000241587"/>
    </source>
</evidence>
<reference evidence="1 2" key="1">
    <citation type="submission" date="2018-02" db="EMBL/GenBank/DDBJ databases">
        <title>Fusarium culmorum secondary metabolites in fungal-bacterial-plant interactions.</title>
        <authorList>
            <person name="Schmidt R."/>
        </authorList>
    </citation>
    <scope>NUCLEOTIDE SEQUENCE [LARGE SCALE GENOMIC DNA]</scope>
    <source>
        <strain evidence="1 2">PV</strain>
    </source>
</reference>
<keyword evidence="2" id="KW-1185">Reference proteome</keyword>
<comment type="caution">
    <text evidence="1">The sequence shown here is derived from an EMBL/GenBank/DDBJ whole genome shotgun (WGS) entry which is preliminary data.</text>
</comment>
<dbReference type="AlphaFoldDB" id="A0A2T4GCK8"/>
<proteinExistence type="predicted"/>
<name>A0A2T4GCK8_FUSCU</name>
<dbReference type="Proteomes" id="UP000241587">
    <property type="component" value="Unassembled WGS sequence"/>
</dbReference>
<accession>A0A2T4GCK8</accession>